<gene>
    <name evidence="5" type="ORF">K6K13_13755</name>
</gene>
<dbReference type="EMBL" id="CP081864">
    <property type="protein sequence ID" value="QZN94398.1"/>
    <property type="molecule type" value="Genomic_DNA"/>
</dbReference>
<keyword evidence="3" id="KW-0812">Transmembrane</keyword>
<evidence type="ECO:0000256" key="2">
    <source>
        <dbReference type="ARBA" id="ARBA00007613"/>
    </source>
</evidence>
<evidence type="ECO:0000256" key="4">
    <source>
        <dbReference type="SAM" id="MobiDB-lite"/>
    </source>
</evidence>
<keyword evidence="3" id="KW-0472">Membrane</keyword>
<accession>A0ABX9AHY4</accession>
<keyword evidence="3" id="KW-0564">Palmitate</keyword>
<evidence type="ECO:0000256" key="1">
    <source>
        <dbReference type="ARBA" id="ARBA00004459"/>
    </source>
</evidence>
<proteinExistence type="inferred from homology"/>
<name>A0ABX9AHY4_9ENTR</name>
<protein>
    <submittedName>
        <fullName evidence="5">Efflux transporter outer membrane subunit</fullName>
    </submittedName>
</protein>
<evidence type="ECO:0000313" key="6">
    <source>
        <dbReference type="Proteomes" id="UP000825886"/>
    </source>
</evidence>
<evidence type="ECO:0000256" key="3">
    <source>
        <dbReference type="RuleBase" id="RU362097"/>
    </source>
</evidence>
<dbReference type="Pfam" id="PF02321">
    <property type="entry name" value="OEP"/>
    <property type="match status" value="2"/>
</dbReference>
<dbReference type="InterPro" id="IPR003423">
    <property type="entry name" value="OMP_efflux"/>
</dbReference>
<keyword evidence="6" id="KW-1185">Reference proteome</keyword>
<dbReference type="Proteomes" id="UP000825886">
    <property type="component" value="Chromosome"/>
</dbReference>
<comment type="subcellular location">
    <subcellularLocation>
        <location evidence="1 3">Cell outer membrane</location>
        <topology evidence="1 3">Lipid-anchor</topology>
    </subcellularLocation>
</comment>
<dbReference type="InterPro" id="IPR010131">
    <property type="entry name" value="MdtP/NodT-like"/>
</dbReference>
<dbReference type="Gene3D" id="2.20.200.10">
    <property type="entry name" value="Outer membrane efflux proteins (OEP)"/>
    <property type="match status" value="1"/>
</dbReference>
<dbReference type="PANTHER" id="PTHR30203:SF32">
    <property type="entry name" value="CATION EFFLUX SYSTEM PROTEIN CUSC"/>
    <property type="match status" value="1"/>
</dbReference>
<dbReference type="Gene3D" id="1.20.1600.10">
    <property type="entry name" value="Outer membrane efflux proteins (OEP)"/>
    <property type="match status" value="1"/>
</dbReference>
<keyword evidence="3" id="KW-1134">Transmembrane beta strand</keyword>
<feature type="region of interest" description="Disordered" evidence="4">
    <location>
        <begin position="102"/>
        <end position="130"/>
    </location>
</feature>
<organism evidence="5 6">
    <name type="scientific">Symbiopectobacterium purcellii</name>
    <dbReference type="NCBI Taxonomy" id="2871826"/>
    <lineage>
        <taxon>Bacteria</taxon>
        <taxon>Pseudomonadati</taxon>
        <taxon>Pseudomonadota</taxon>
        <taxon>Gammaproteobacteria</taxon>
        <taxon>Enterobacterales</taxon>
        <taxon>Enterobacteriaceae</taxon>
    </lineage>
</organism>
<dbReference type="SUPFAM" id="SSF56954">
    <property type="entry name" value="Outer membrane efflux proteins (OEP)"/>
    <property type="match status" value="1"/>
</dbReference>
<sequence length="475" mass="51016">MMMHNLKWITVIFPWLLSGCLSLEPHYQRPTVPVEKAWPQGAGYLTPEKNMPAASEVPWRQVIADEKLRQVIELALNDNRDLRKAVSDVEAARAQYGIQRAAQRPTVNAGGEGSRGRALSATSPGSANNTQISQTYSASVSSSSFELDLFGRVHSLTQAALESYLSTQEAEKSVRLTLIADTTTAYIALAKARSDLVLSQHTLQSAQASLDVTRQRQRNGVASGVDVAQAETVYQQARADVASNTTSSAQYLNALNLLVGQTVQEVLLPENLASLQYAIAPVAAGVDSSTLLQRPDVQEAEHNLKSANANIGAARAAFFPKVTLTGSGGVSSTALSSLFSGGAGVWSFAPGISLPLFDGGANQASLDYAKAQKQGYIASYEKAIQSAFKEVADALARKGTIDEELAAQRDYVAAAERSYRLAERRYREGVDTYLNLLEGQRTLYSAQQGLITLEQTRLDNLVTLYNALGGGVSLL</sequence>
<dbReference type="NCBIfam" id="TIGR01845">
    <property type="entry name" value="outer_NodT"/>
    <property type="match status" value="1"/>
</dbReference>
<reference evidence="5 6" key="1">
    <citation type="submission" date="2021-08" db="EMBL/GenBank/DDBJ databases">
        <title>Culture and genomic analysis of Symbiopectobacterium purcellii sp. nov. gen. nov., isolated from the leafhopper Empoasca decipiens.</title>
        <authorList>
            <person name="Nadal-Jimenez P."/>
            <person name="Siozios S."/>
            <person name="Halliday N."/>
            <person name="Camara M."/>
            <person name="Hurst G.D.D."/>
        </authorList>
    </citation>
    <scope>NUCLEOTIDE SEQUENCE [LARGE SCALE GENOMIC DNA]</scope>
    <source>
        <strain evidence="5 6">SyEd1</strain>
    </source>
</reference>
<feature type="compositionally biased region" description="Polar residues" evidence="4">
    <location>
        <begin position="120"/>
        <end position="130"/>
    </location>
</feature>
<keyword evidence="3" id="KW-0449">Lipoprotein</keyword>
<evidence type="ECO:0000313" key="5">
    <source>
        <dbReference type="EMBL" id="QZN94398.1"/>
    </source>
</evidence>
<dbReference type="PANTHER" id="PTHR30203">
    <property type="entry name" value="OUTER MEMBRANE CATION EFFLUX PROTEIN"/>
    <property type="match status" value="1"/>
</dbReference>
<dbReference type="PROSITE" id="PS51257">
    <property type="entry name" value="PROKAR_LIPOPROTEIN"/>
    <property type="match status" value="1"/>
</dbReference>
<comment type="similarity">
    <text evidence="2 3">Belongs to the outer membrane factor (OMF) (TC 1.B.17) family.</text>
</comment>